<feature type="transmembrane region" description="Helical" evidence="1">
    <location>
        <begin position="71"/>
        <end position="98"/>
    </location>
</feature>
<feature type="transmembrane region" description="Helical" evidence="1">
    <location>
        <begin position="168"/>
        <end position="187"/>
    </location>
</feature>
<name>A0ABW8TQN0_9CLOT</name>
<comment type="caution">
    <text evidence="2">The sequence shown here is derived from an EMBL/GenBank/DDBJ whole genome shotgun (WGS) entry which is preliminary data.</text>
</comment>
<proteinExistence type="predicted"/>
<keyword evidence="1" id="KW-0472">Membrane</keyword>
<keyword evidence="1" id="KW-1133">Transmembrane helix</keyword>
<dbReference type="EMBL" id="JBJHZY010000001">
    <property type="protein sequence ID" value="MFL0268035.1"/>
    <property type="molecule type" value="Genomic_DNA"/>
</dbReference>
<keyword evidence="3" id="KW-1185">Reference proteome</keyword>
<evidence type="ECO:0000313" key="3">
    <source>
        <dbReference type="Proteomes" id="UP001623661"/>
    </source>
</evidence>
<feature type="transmembrane region" description="Helical" evidence="1">
    <location>
        <begin position="110"/>
        <end position="131"/>
    </location>
</feature>
<evidence type="ECO:0000256" key="1">
    <source>
        <dbReference type="SAM" id="Phobius"/>
    </source>
</evidence>
<protein>
    <recommendedName>
        <fullName evidence="4">Mpv17/PMP22 family protein</fullName>
    </recommendedName>
</protein>
<dbReference type="Proteomes" id="UP001623661">
    <property type="component" value="Unassembled WGS sequence"/>
</dbReference>
<feature type="transmembrane region" description="Helical" evidence="1">
    <location>
        <begin position="37"/>
        <end position="59"/>
    </location>
</feature>
<organism evidence="2 3">
    <name type="scientific">Candidatus Clostridium radicumherbarum</name>
    <dbReference type="NCBI Taxonomy" id="3381662"/>
    <lineage>
        <taxon>Bacteria</taxon>
        <taxon>Bacillati</taxon>
        <taxon>Bacillota</taxon>
        <taxon>Clostridia</taxon>
        <taxon>Eubacteriales</taxon>
        <taxon>Clostridiaceae</taxon>
        <taxon>Clostridium</taxon>
    </lineage>
</organism>
<gene>
    <name evidence="2" type="ORF">ACJDUH_07970</name>
</gene>
<reference evidence="2 3" key="1">
    <citation type="submission" date="2024-11" db="EMBL/GenBank/DDBJ databases">
        <authorList>
            <person name="Heng Y.C."/>
            <person name="Lim A.C.H."/>
            <person name="Lee J.K.Y."/>
            <person name="Kittelmann S."/>
        </authorList>
    </citation>
    <scope>NUCLEOTIDE SEQUENCE [LARGE SCALE GENOMIC DNA]</scope>
    <source>
        <strain evidence="2 3">WILCCON 0202</strain>
    </source>
</reference>
<evidence type="ECO:0000313" key="2">
    <source>
        <dbReference type="EMBL" id="MFL0268035.1"/>
    </source>
</evidence>
<dbReference type="RefSeq" id="WP_406764617.1">
    <property type="nucleotide sequence ID" value="NZ_JBJHZY010000001.1"/>
</dbReference>
<keyword evidence="1" id="KW-0812">Transmembrane</keyword>
<accession>A0ABW8TQN0</accession>
<feature type="transmembrane region" description="Helical" evidence="1">
    <location>
        <begin position="193"/>
        <end position="210"/>
    </location>
</feature>
<sequence>MKRGDFLWGAALLIWILILVVPSTRTAFIAVTDAHPYAGGFFKFAILASMGDLLGIRVLKGNWLIPKGLLYRGIVWGIIGLMVTLVFTVFMGGAAAAMVAGRLPFKGSNLAQAFFGSAIMNVTFGPMMMAFHRFTDMFIDAKYEKKDGKVTLKELIEKNDWNSLVEFSWLKTCPFFWIPAHTIVFLIPGNYRVLASAFLSIALGLLLAIAKKGKQAPTEVLVEN</sequence>
<evidence type="ECO:0008006" key="4">
    <source>
        <dbReference type="Google" id="ProtNLM"/>
    </source>
</evidence>